<organism evidence="2">
    <name type="scientific">Blautia glucerasea</name>
    <dbReference type="NCBI Taxonomy" id="536633"/>
    <lineage>
        <taxon>Bacteria</taxon>
        <taxon>Bacillati</taxon>
        <taxon>Bacillota</taxon>
        <taxon>Clostridia</taxon>
        <taxon>Lachnospirales</taxon>
        <taxon>Lachnospiraceae</taxon>
        <taxon>Blautia</taxon>
    </lineage>
</organism>
<accession>A0A6N2TY99</accession>
<evidence type="ECO:0000313" key="2">
    <source>
        <dbReference type="EMBL" id="VYT10815.1"/>
    </source>
</evidence>
<feature type="transmembrane region" description="Helical" evidence="1">
    <location>
        <begin position="20"/>
        <end position="37"/>
    </location>
</feature>
<reference evidence="2" key="1">
    <citation type="submission" date="2019-11" db="EMBL/GenBank/DDBJ databases">
        <authorList>
            <person name="Feng L."/>
        </authorList>
    </citation>
    <scope>NUCLEOTIDE SEQUENCE</scope>
    <source>
        <strain evidence="2">BgluceraseaLFYP119</strain>
    </source>
</reference>
<feature type="transmembrane region" description="Helical" evidence="1">
    <location>
        <begin position="102"/>
        <end position="123"/>
    </location>
</feature>
<keyword evidence="1" id="KW-0472">Membrane</keyword>
<sequence>MKEIIKQTVVFWENCWGDSLMMWLLLAAALFLLIFRRKKKSTRYLLLYLAAVLIVFFCPVTAKIIQKCIGELVYWRVLWLLPTIPVIAVALTEFLKERKNNILQFILTLLCIAAVAVCGKGIYQAGNYKLVHNYQQVPDEVAAVCEMMKADAKDAEYFMAADNFIAPYVRVYDPSIYMIFNRECRGNGGKMARRLYLEINAPVFNYSNIGSAGKNLKCNYIVVKIPNHQQKRELEAFGYQEVGTAGRYSLYRLGDKADSVRSPVLDRWNWR</sequence>
<feature type="transmembrane region" description="Helical" evidence="1">
    <location>
        <begin position="77"/>
        <end position="95"/>
    </location>
</feature>
<keyword evidence="1" id="KW-1133">Transmembrane helix</keyword>
<gene>
    <name evidence="2" type="ORF">BGLFYP119_01832</name>
</gene>
<dbReference type="AlphaFoldDB" id="A0A6N2TY99"/>
<proteinExistence type="predicted"/>
<dbReference type="RefSeq" id="WP_156354174.1">
    <property type="nucleotide sequence ID" value="NZ_CACRST010000017.1"/>
</dbReference>
<protein>
    <submittedName>
        <fullName evidence="2">Uncharacterized protein</fullName>
    </submittedName>
</protein>
<evidence type="ECO:0000256" key="1">
    <source>
        <dbReference type="SAM" id="Phobius"/>
    </source>
</evidence>
<keyword evidence="1" id="KW-0812">Transmembrane</keyword>
<dbReference type="EMBL" id="CACRST010000017">
    <property type="protein sequence ID" value="VYT10815.1"/>
    <property type="molecule type" value="Genomic_DNA"/>
</dbReference>
<name>A0A6N2TY99_9FIRM</name>
<feature type="transmembrane region" description="Helical" evidence="1">
    <location>
        <begin position="44"/>
        <end position="65"/>
    </location>
</feature>